<name>A0ABQ6MAH2_9STRA</name>
<feature type="compositionally biased region" description="Pro residues" evidence="1">
    <location>
        <begin position="115"/>
        <end position="124"/>
    </location>
</feature>
<protein>
    <recommendedName>
        <fullName evidence="3">START domain-containing protein</fullName>
    </recommendedName>
</protein>
<feature type="compositionally biased region" description="Basic and acidic residues" evidence="1">
    <location>
        <begin position="78"/>
        <end position="92"/>
    </location>
</feature>
<sequence length="1734" mass="193231">MFAPDLPVQFGKHRDGSSVVQISPGGVVKAASQYLHLDRHQLSRLLMRSFAALYSKDETPLPPIQSGGEGGATEGDQLEQKTHELDRGVRMDRKIRRVPQTLTLTKHPDDSISLRPPPSDLPPPPHAVHGVIEIKEEEHGCSTMTMTLRVLCTDAVKKARSRGVADKTQSNVKTGTTELGGGEPLTSEEALLVMDDLLSLLPSVYGRFARPNEVDAAVHAKLAAEFLTSTTPTSEHEDALLERARGYDDKPWKRMHGTVRDSVEKFQALAGEKSAFGKAVASVDVAAEVALAYLWHSESFSRCNTRDPKLLSLAVPVPDSHSMYQLLEAHIGAGQHRMWAVKWTWLREPSGDFIAALTTIQDLPDGPEKAGIMSTIDKNKSSSNAIIAELRSIYRISRTAKNVCQVTLVGQGTLGGWIPDSAMKYMIKSSLAVVDDMWDRYERSGKEVDAELRSEFPEPEPLGQLQDDQKQLVERCLGLEAYANSANQPWNSIKAPPLVDLWMQHSPAQAGARSVATGKGACVIDAPALEVAAWYFTVGGREDMRIVREQGDLARVVLAQPCEHDFIFASVKRMPFPLHSREFLVRYICCKDAVGLVVAFEPPREKIEVDYGARMNAVLGTASGFVRFTPMADNTQCKLELYQRVDAGGRVPVFVVNSKAGVALSTVANMREQFQRDDEVDARGRGELAAIIEHEQQNYEAAEEQFIARVQDKLGGLKEENFKELDSPDHLVKMHSIFKEKDSSAVLRASTVAAWEMAKMSRENMKVHQDGGLDRDLVRINDHQNIYHVVYDLSIPTFLPRQWVSMVVWKWEEDKKELTVALDTIEYDAFPKRKEYLRASTTTLVKYTQEAEFGGIPQTKVTWTQQVDLGGAIPKWVQNRQGVDLLMYLSTMRKRFDQSPAIDAASNLRLVDMIQNHDEPYIEKEEDVLRDGQAQFAVFGAQKGKELKMPLPAVKAKLAFKAGDSRAFGFVTTTVRASPEQVLAFMWDFDKRFGASTDNLEKNIDEEPNAHNKLLFNKKKYKYKRVSRLDSRSFLSRCVWRELDGGGFVFVTSPEETQRRPPEEGVVRATYPSMLKIKALGSDSSRLEYVIHPDAGGSVPAWVMNLVIGKSLARVIQTQEFFQARRGLAEWREDDGRCTGEFCLMKTKREKHHGKGETRVEARVGAMMMNHKGLRELGEKQKWFVVLLTKIVENKLRPAGDSKTKLCNMSEKEARVIGGALASCIAANLTAAAAVDEWILRYPAMGELEREYVWFRPMMDTIAQRLLESVSWGLKMRLYTGAGLSTMDLISDVFMIYTYATTGYQGTALSLAVMVGLSVGGQLITTFLQTRNAPRVVMIKEMLIVLSGVAPGIHAMRVANGADQSEHAAMHPEMELVFTRCTEMVFESVPGTVLQISTCLQSMKGDDGFSKVALGSIIVSALTTGFSAATISFDFDVSPQRRRDEPDFYGYVPDAASSRTLIFGCMIINGALQLLVRSVSMALLAMVGSKWVLTYLVSDMGLYFVYKILRRDLWHWVALEGAASVVESVLERLIVKVLVDFTGVIQFRGAGEVGGIYFTLNMVMALAASFVATHVYYASLEEGEKEVMDQSVAWMIVVGLSSSWLIFFTCFLLIMKKSYLSTFFSTQSGHAWVKASFLNGTDDQQKTRVLRKNRKQWASIRGDVKAWTLENWERWEEEGPEWFDDKFRWSVDDDMIPPESLRKLKGGAGERRRSSLGDVLGGGGARVAPTAGGP</sequence>
<dbReference type="PANTHER" id="PTHR19308:SF14">
    <property type="entry name" value="START DOMAIN-CONTAINING PROTEIN"/>
    <property type="match status" value="1"/>
</dbReference>
<reference evidence="4 5" key="1">
    <citation type="journal article" date="2023" name="Commun. Biol.">
        <title>Genome analysis of Parmales, the sister group of diatoms, reveals the evolutionary specialization of diatoms from phago-mixotrophs to photoautotrophs.</title>
        <authorList>
            <person name="Ban H."/>
            <person name="Sato S."/>
            <person name="Yoshikawa S."/>
            <person name="Yamada K."/>
            <person name="Nakamura Y."/>
            <person name="Ichinomiya M."/>
            <person name="Sato N."/>
            <person name="Blanc-Mathieu R."/>
            <person name="Endo H."/>
            <person name="Kuwata A."/>
            <person name="Ogata H."/>
        </authorList>
    </citation>
    <scope>NUCLEOTIDE SEQUENCE [LARGE SCALE GENOMIC DNA]</scope>
</reference>
<proteinExistence type="predicted"/>
<dbReference type="InterPro" id="IPR023393">
    <property type="entry name" value="START-like_dom_sf"/>
</dbReference>
<feature type="transmembrane region" description="Helical" evidence="2">
    <location>
        <begin position="1306"/>
        <end position="1325"/>
    </location>
</feature>
<organism evidence="4 5">
    <name type="scientific">Tetraparma gracilis</name>
    <dbReference type="NCBI Taxonomy" id="2962635"/>
    <lineage>
        <taxon>Eukaryota</taxon>
        <taxon>Sar</taxon>
        <taxon>Stramenopiles</taxon>
        <taxon>Ochrophyta</taxon>
        <taxon>Bolidophyceae</taxon>
        <taxon>Parmales</taxon>
        <taxon>Triparmaceae</taxon>
        <taxon>Tetraparma</taxon>
    </lineage>
</organism>
<keyword evidence="5" id="KW-1185">Reference proteome</keyword>
<dbReference type="CDD" id="cd00177">
    <property type="entry name" value="START"/>
    <property type="match status" value="1"/>
</dbReference>
<dbReference type="SUPFAM" id="SSF55961">
    <property type="entry name" value="Bet v1-like"/>
    <property type="match status" value="4"/>
</dbReference>
<feature type="transmembrane region" description="Helical" evidence="2">
    <location>
        <begin position="1412"/>
        <end position="1435"/>
    </location>
</feature>
<feature type="transmembrane region" description="Helical" evidence="2">
    <location>
        <begin position="1482"/>
        <end position="1506"/>
    </location>
</feature>
<evidence type="ECO:0000256" key="2">
    <source>
        <dbReference type="SAM" id="Phobius"/>
    </source>
</evidence>
<keyword evidence="2" id="KW-1133">Transmembrane helix</keyword>
<dbReference type="InterPro" id="IPR051213">
    <property type="entry name" value="START_lipid_transfer"/>
</dbReference>
<dbReference type="InterPro" id="IPR002913">
    <property type="entry name" value="START_lipid-bd_dom"/>
</dbReference>
<dbReference type="Proteomes" id="UP001165060">
    <property type="component" value="Unassembled WGS sequence"/>
</dbReference>
<feature type="region of interest" description="Disordered" evidence="1">
    <location>
        <begin position="1702"/>
        <end position="1734"/>
    </location>
</feature>
<accession>A0ABQ6MAH2</accession>
<gene>
    <name evidence="4" type="ORF">TeGR_g872</name>
</gene>
<evidence type="ECO:0000256" key="1">
    <source>
        <dbReference type="SAM" id="MobiDB-lite"/>
    </source>
</evidence>
<keyword evidence="2" id="KW-0472">Membrane</keyword>
<dbReference type="Gene3D" id="3.30.530.20">
    <property type="match status" value="4"/>
</dbReference>
<feature type="transmembrane region" description="Helical" evidence="2">
    <location>
        <begin position="1591"/>
        <end position="1614"/>
    </location>
</feature>
<feature type="domain" description="START" evidence="3">
    <location>
        <begin position="755"/>
        <end position="877"/>
    </location>
</feature>
<dbReference type="PROSITE" id="PS50848">
    <property type="entry name" value="START"/>
    <property type="match status" value="1"/>
</dbReference>
<dbReference type="Pfam" id="PF01852">
    <property type="entry name" value="START"/>
    <property type="match status" value="2"/>
</dbReference>
<dbReference type="PANTHER" id="PTHR19308">
    <property type="entry name" value="PHOSPHATIDYLCHOLINE TRANSFER PROTEIN"/>
    <property type="match status" value="1"/>
</dbReference>
<evidence type="ECO:0000313" key="4">
    <source>
        <dbReference type="EMBL" id="GMI22664.1"/>
    </source>
</evidence>
<feature type="region of interest" description="Disordered" evidence="1">
    <location>
        <begin position="57"/>
        <end position="124"/>
    </location>
</feature>
<comment type="caution">
    <text evidence="4">The sequence shown here is derived from an EMBL/GenBank/DDBJ whole genome shotgun (WGS) entry which is preliminary data.</text>
</comment>
<evidence type="ECO:0000313" key="5">
    <source>
        <dbReference type="Proteomes" id="UP001165060"/>
    </source>
</evidence>
<evidence type="ECO:0000259" key="3">
    <source>
        <dbReference type="PROSITE" id="PS50848"/>
    </source>
</evidence>
<dbReference type="EMBL" id="BRYB01001302">
    <property type="protein sequence ID" value="GMI22664.1"/>
    <property type="molecule type" value="Genomic_DNA"/>
</dbReference>
<keyword evidence="2" id="KW-0812">Transmembrane</keyword>
<feature type="transmembrane region" description="Helical" evidence="2">
    <location>
        <begin position="1556"/>
        <end position="1579"/>
    </location>
</feature>